<name>A0A0J6XZ94_COCIT</name>
<protein>
    <submittedName>
        <fullName evidence="2">Uncharacterized protein</fullName>
    </submittedName>
</protein>
<reference evidence="3" key="1">
    <citation type="journal article" date="2010" name="Genome Res.">
        <title>Population genomic sequencing of Coccidioides fungi reveals recent hybridization and transposon control.</title>
        <authorList>
            <person name="Neafsey D.E."/>
            <person name="Barker B.M."/>
            <person name="Sharpton T.J."/>
            <person name="Stajich J.E."/>
            <person name="Park D.J."/>
            <person name="Whiston E."/>
            <person name="Hung C.-Y."/>
            <person name="McMahan C."/>
            <person name="White J."/>
            <person name="Sykes S."/>
            <person name="Heiman D."/>
            <person name="Young S."/>
            <person name="Zeng Q."/>
            <person name="Abouelleil A."/>
            <person name="Aftuck L."/>
            <person name="Bessette D."/>
            <person name="Brown A."/>
            <person name="FitzGerald M."/>
            <person name="Lui A."/>
            <person name="Macdonald J.P."/>
            <person name="Priest M."/>
            <person name="Orbach M.J."/>
            <person name="Galgiani J.N."/>
            <person name="Kirkland T.N."/>
            <person name="Cole G.T."/>
            <person name="Birren B.W."/>
            <person name="Henn M.R."/>
            <person name="Taylor J.W."/>
            <person name="Rounsley S.D."/>
        </authorList>
    </citation>
    <scope>NUCLEOTIDE SEQUENCE [LARGE SCALE GENOMIC DNA]</scope>
    <source>
        <strain evidence="3">RMSCC 2394</strain>
    </source>
</reference>
<dbReference type="AlphaFoldDB" id="A0A0J6XZ94"/>
<evidence type="ECO:0000313" key="3">
    <source>
        <dbReference type="Proteomes" id="UP000054565"/>
    </source>
</evidence>
<feature type="region of interest" description="Disordered" evidence="1">
    <location>
        <begin position="104"/>
        <end position="123"/>
    </location>
</feature>
<evidence type="ECO:0000256" key="1">
    <source>
        <dbReference type="SAM" id="MobiDB-lite"/>
    </source>
</evidence>
<accession>A0A0J6XZ94</accession>
<dbReference type="EMBL" id="DS028093">
    <property type="protein sequence ID" value="KMP00089.1"/>
    <property type="molecule type" value="Genomic_DNA"/>
</dbReference>
<dbReference type="Proteomes" id="UP000054565">
    <property type="component" value="Unassembled WGS sequence"/>
</dbReference>
<organism evidence="2 3">
    <name type="scientific">Coccidioides immitis RMSCC 2394</name>
    <dbReference type="NCBI Taxonomy" id="404692"/>
    <lineage>
        <taxon>Eukaryota</taxon>
        <taxon>Fungi</taxon>
        <taxon>Dikarya</taxon>
        <taxon>Ascomycota</taxon>
        <taxon>Pezizomycotina</taxon>
        <taxon>Eurotiomycetes</taxon>
        <taxon>Eurotiomycetidae</taxon>
        <taxon>Onygenales</taxon>
        <taxon>Onygenaceae</taxon>
        <taxon>Coccidioides</taxon>
    </lineage>
</organism>
<proteinExistence type="predicted"/>
<gene>
    <name evidence="2" type="ORF">CIRG_00231</name>
</gene>
<sequence length="123" mass="13797">MEVQADWTPVRNKYLRAPTQAHVKISASPVVIDFGRCAKSANNAQLISFSARHRERPFRDRSILLILPMVVRNTASEFDLESKDNNEIKPPAANEGALQCVRRFSPSTEPGYPSQADKMSELL</sequence>
<evidence type="ECO:0000313" key="2">
    <source>
        <dbReference type="EMBL" id="KMP00089.1"/>
    </source>
</evidence>